<dbReference type="InterPro" id="IPR052514">
    <property type="entry name" value="SAM-dependent_MTase"/>
</dbReference>
<dbReference type="InterPro" id="IPR006342">
    <property type="entry name" value="FkbM_mtfrase"/>
</dbReference>
<sequence length="290" mass="34026">MLKNSVYYKNEDLHIAIPDNNSRNRLFPGRDSCEVLFRLLINYLYKNKLIDSNKNIIDLGAWIGDNSIPWAMKINGNVYAIDPSEENINYINELSKLNELNNVITIAKCISEKEEYVYSNDEFTKSEYIATAIFNHKKGKNKIKAVSLDKLYQLKTIENIGFIHLDVEGFEQKVLNGSTNLIDKYRPIIIWENHLNTDNYEQTIVFLKNKNYDSYLINEAFPHTREDCRNFLSIPVESEISERINTINDYFRNILTENKADKSKPLLIKISTNQLRVVFKRLVLWLRKIF</sequence>
<gene>
    <name evidence="2" type="ORF">MNBD_IGNAVI01-454</name>
</gene>
<dbReference type="AlphaFoldDB" id="A0A3B1C5N8"/>
<dbReference type="PANTHER" id="PTHR34203">
    <property type="entry name" value="METHYLTRANSFERASE, FKBM FAMILY PROTEIN"/>
    <property type="match status" value="1"/>
</dbReference>
<dbReference type="InterPro" id="IPR029063">
    <property type="entry name" value="SAM-dependent_MTases_sf"/>
</dbReference>
<feature type="domain" description="Methyltransferase FkbM" evidence="1">
    <location>
        <begin position="60"/>
        <end position="213"/>
    </location>
</feature>
<accession>A0A3B1C5N8</accession>
<dbReference type="EMBL" id="UOGD01000299">
    <property type="protein sequence ID" value="VAX25469.1"/>
    <property type="molecule type" value="Genomic_DNA"/>
</dbReference>
<protein>
    <recommendedName>
        <fullName evidence="1">Methyltransferase FkbM domain-containing protein</fullName>
    </recommendedName>
</protein>
<dbReference type="Pfam" id="PF05050">
    <property type="entry name" value="Methyltransf_21"/>
    <property type="match status" value="1"/>
</dbReference>
<organism evidence="2">
    <name type="scientific">hydrothermal vent metagenome</name>
    <dbReference type="NCBI Taxonomy" id="652676"/>
    <lineage>
        <taxon>unclassified sequences</taxon>
        <taxon>metagenomes</taxon>
        <taxon>ecological metagenomes</taxon>
    </lineage>
</organism>
<dbReference type="NCBIfam" id="TIGR01444">
    <property type="entry name" value="fkbM_fam"/>
    <property type="match status" value="1"/>
</dbReference>
<name>A0A3B1C5N8_9ZZZZ</name>
<proteinExistence type="predicted"/>
<reference evidence="2" key="1">
    <citation type="submission" date="2018-06" db="EMBL/GenBank/DDBJ databases">
        <authorList>
            <person name="Zhirakovskaya E."/>
        </authorList>
    </citation>
    <scope>NUCLEOTIDE SEQUENCE</scope>
</reference>
<evidence type="ECO:0000313" key="2">
    <source>
        <dbReference type="EMBL" id="VAX25469.1"/>
    </source>
</evidence>
<dbReference type="SUPFAM" id="SSF53335">
    <property type="entry name" value="S-adenosyl-L-methionine-dependent methyltransferases"/>
    <property type="match status" value="1"/>
</dbReference>
<dbReference type="PANTHER" id="PTHR34203:SF15">
    <property type="entry name" value="SLL1173 PROTEIN"/>
    <property type="match status" value="1"/>
</dbReference>
<evidence type="ECO:0000259" key="1">
    <source>
        <dbReference type="Pfam" id="PF05050"/>
    </source>
</evidence>
<dbReference type="Gene3D" id="3.40.50.150">
    <property type="entry name" value="Vaccinia Virus protein VP39"/>
    <property type="match status" value="1"/>
</dbReference>